<dbReference type="InterPro" id="IPR000387">
    <property type="entry name" value="Tyr_Pase_dom"/>
</dbReference>
<reference evidence="7 8" key="1">
    <citation type="journal article" date="2018" name="PLoS Pathog.">
        <title>Evolution of structural diversity of trichothecenes, a family of toxins produced by plant pathogenic and entomopathogenic fungi.</title>
        <authorList>
            <person name="Proctor R.H."/>
            <person name="McCormick S.P."/>
            <person name="Kim H.S."/>
            <person name="Cardoza R.E."/>
            <person name="Stanley A.M."/>
            <person name="Lindo L."/>
            <person name="Kelly A."/>
            <person name="Brown D.W."/>
            <person name="Lee T."/>
            <person name="Vaughan M.M."/>
            <person name="Alexander N.J."/>
            <person name="Busman M."/>
            <person name="Gutierrez S."/>
        </authorList>
    </citation>
    <scope>NUCLEOTIDE SEQUENCE [LARGE SCALE GENOMIC DNA]</scope>
    <source>
        <strain evidence="7 8">NRRL 13405</strain>
    </source>
</reference>
<dbReference type="InterPro" id="IPR029021">
    <property type="entry name" value="Prot-tyrosine_phosphatase-like"/>
</dbReference>
<gene>
    <name evidence="7" type="ORF">FIE12Z_7945</name>
</gene>
<protein>
    <recommendedName>
        <fullName evidence="2">protein-tyrosine-phosphatase</fullName>
        <ecNumber evidence="2">3.1.3.48</ecNumber>
    </recommendedName>
</protein>
<evidence type="ECO:0000256" key="4">
    <source>
        <dbReference type="ARBA" id="ARBA00022912"/>
    </source>
</evidence>
<dbReference type="GO" id="GO:0043409">
    <property type="term" value="P:negative regulation of MAPK cascade"/>
    <property type="evidence" value="ECO:0007669"/>
    <property type="project" value="TreeGrafter"/>
</dbReference>
<sequence>MHSSAPSTEWSELFTNNPSYEPTSYKALDNLTSNDKLAFLHHEFWHEIREWTRNDITDMTRIVHPDLTGPGGIFIGGMNHALNETILEENNIQAVISIHPKDSLAWDQNDTTSGLQRFFTSSSVVKYPLIIPLEDNANSDLISCFDETNAFIKKHTIEGRNILIHCKSGRSRSVAALIAYLQQKFYSEKAIGSLEREEALEEMRVHREDVTEAIRNQRLPVIIIMERFAELLELYDLQLIGASAKGNGAPASEPVKSVTHESTAVTSDKNSDLPVSKVVQTKGGAAVLKICVAAVFFKNNQKPTEAVVHQFFEINEAYFYELETLEYKGRSVCTLFDELHQKGEITPEGVRISLDETLRNYGVFHEHDLVHAPKSLTAVEASTLTFAAGATVVVTTTSNDEVDALKSEAFHVINYRETPNWGEAARALTPKRPISLLT</sequence>
<dbReference type="Gene3D" id="3.40.50.720">
    <property type="entry name" value="NAD(P)-binding Rossmann-like Domain"/>
    <property type="match status" value="1"/>
</dbReference>
<evidence type="ECO:0000313" key="8">
    <source>
        <dbReference type="Proteomes" id="UP000265631"/>
    </source>
</evidence>
<organism evidence="7 8">
    <name type="scientific">Fusarium flagelliforme</name>
    <dbReference type="NCBI Taxonomy" id="2675880"/>
    <lineage>
        <taxon>Eukaryota</taxon>
        <taxon>Fungi</taxon>
        <taxon>Dikarya</taxon>
        <taxon>Ascomycota</taxon>
        <taxon>Pezizomycotina</taxon>
        <taxon>Sordariomycetes</taxon>
        <taxon>Hypocreomycetidae</taxon>
        <taxon>Hypocreales</taxon>
        <taxon>Nectriaceae</taxon>
        <taxon>Fusarium</taxon>
        <taxon>Fusarium incarnatum-equiseti species complex</taxon>
    </lineage>
</organism>
<evidence type="ECO:0000313" key="7">
    <source>
        <dbReference type="EMBL" id="RFN47817.1"/>
    </source>
</evidence>
<dbReference type="SMART" id="SM00195">
    <property type="entry name" value="DSPc"/>
    <property type="match status" value="1"/>
</dbReference>
<dbReference type="EC" id="3.1.3.48" evidence="2"/>
<feature type="domain" description="Tyrosine specific protein phosphatases" evidence="6">
    <location>
        <begin position="142"/>
        <end position="229"/>
    </location>
</feature>
<evidence type="ECO:0000256" key="2">
    <source>
        <dbReference type="ARBA" id="ARBA00013064"/>
    </source>
</evidence>
<dbReference type="PANTHER" id="PTHR10159">
    <property type="entry name" value="DUAL SPECIFICITY PROTEIN PHOSPHATASE"/>
    <property type="match status" value="1"/>
</dbReference>
<dbReference type="SUPFAM" id="SSF52799">
    <property type="entry name" value="(Phosphotyrosine protein) phosphatases II"/>
    <property type="match status" value="1"/>
</dbReference>
<keyword evidence="8" id="KW-1185">Reference proteome</keyword>
<evidence type="ECO:0000259" key="6">
    <source>
        <dbReference type="PROSITE" id="PS50056"/>
    </source>
</evidence>
<evidence type="ECO:0000256" key="3">
    <source>
        <dbReference type="ARBA" id="ARBA00022801"/>
    </source>
</evidence>
<dbReference type="GO" id="GO:0005737">
    <property type="term" value="C:cytoplasm"/>
    <property type="evidence" value="ECO:0007669"/>
    <property type="project" value="TreeGrafter"/>
</dbReference>
<keyword evidence="3" id="KW-0378">Hydrolase</keyword>
<dbReference type="GO" id="GO:0004725">
    <property type="term" value="F:protein tyrosine phosphatase activity"/>
    <property type="evidence" value="ECO:0007669"/>
    <property type="project" value="UniProtKB-EC"/>
</dbReference>
<name>A0A395MIR7_9HYPO</name>
<comment type="caution">
    <text evidence="7">The sequence shown here is derived from an EMBL/GenBank/DDBJ whole genome shotgun (WGS) entry which is preliminary data.</text>
</comment>
<dbReference type="InterPro" id="IPR000340">
    <property type="entry name" value="Dual-sp_phosphatase_cat-dom"/>
</dbReference>
<dbReference type="InterPro" id="IPR020422">
    <property type="entry name" value="TYR_PHOSPHATASE_DUAL_dom"/>
</dbReference>
<evidence type="ECO:0000256" key="5">
    <source>
        <dbReference type="SAM" id="MobiDB-lite"/>
    </source>
</evidence>
<keyword evidence="4" id="KW-0904">Protein phosphatase</keyword>
<dbReference type="Proteomes" id="UP000265631">
    <property type="component" value="Unassembled WGS sequence"/>
</dbReference>
<dbReference type="PANTHER" id="PTHR10159:SF519">
    <property type="entry name" value="DUAL SPECIFICITY PROTEIN PHOSPHATASE MPK3"/>
    <property type="match status" value="1"/>
</dbReference>
<evidence type="ECO:0000256" key="1">
    <source>
        <dbReference type="ARBA" id="ARBA00008601"/>
    </source>
</evidence>
<proteinExistence type="inferred from homology"/>
<dbReference type="STRING" id="2594813.A0A395MIR7"/>
<dbReference type="CDD" id="cd14498">
    <property type="entry name" value="DSP"/>
    <property type="match status" value="1"/>
</dbReference>
<dbReference type="Gene3D" id="3.90.190.10">
    <property type="entry name" value="Protein tyrosine phosphatase superfamily"/>
    <property type="match status" value="1"/>
</dbReference>
<dbReference type="AlphaFoldDB" id="A0A395MIR7"/>
<feature type="region of interest" description="Disordered" evidence="5">
    <location>
        <begin position="247"/>
        <end position="269"/>
    </location>
</feature>
<comment type="similarity">
    <text evidence="1">Belongs to the protein-tyrosine phosphatase family. Non-receptor class dual specificity subfamily.</text>
</comment>
<dbReference type="PROSITE" id="PS50056">
    <property type="entry name" value="TYR_PHOSPHATASE_2"/>
    <property type="match status" value="1"/>
</dbReference>
<dbReference type="Pfam" id="PF00782">
    <property type="entry name" value="DSPc"/>
    <property type="match status" value="1"/>
</dbReference>
<accession>A0A395MIR7</accession>
<dbReference type="EMBL" id="PXXK01000233">
    <property type="protein sequence ID" value="RFN47817.1"/>
    <property type="molecule type" value="Genomic_DNA"/>
</dbReference>